<dbReference type="Proteomes" id="UP000239209">
    <property type="component" value="Unassembled WGS sequence"/>
</dbReference>
<comment type="caution">
    <text evidence="2">The sequence shown here is derived from an EMBL/GenBank/DDBJ whole genome shotgun (WGS) entry which is preliminary data.</text>
</comment>
<dbReference type="AlphaFoldDB" id="A0A2T0SFQ3"/>
<keyword evidence="1" id="KW-0472">Membrane</keyword>
<name>A0A2T0SFQ3_9ACTN</name>
<evidence type="ECO:0000313" key="3">
    <source>
        <dbReference type="Proteomes" id="UP000239209"/>
    </source>
</evidence>
<evidence type="ECO:0008006" key="4">
    <source>
        <dbReference type="Google" id="ProtNLM"/>
    </source>
</evidence>
<reference evidence="2 3" key="1">
    <citation type="submission" date="2018-03" db="EMBL/GenBank/DDBJ databases">
        <title>Genomic Encyclopedia of Archaeal and Bacterial Type Strains, Phase II (KMG-II): from individual species to whole genera.</title>
        <authorList>
            <person name="Goeker M."/>
        </authorList>
    </citation>
    <scope>NUCLEOTIDE SEQUENCE [LARGE SCALE GENOMIC DNA]</scope>
    <source>
        <strain evidence="2 3">DSM 45348</strain>
    </source>
</reference>
<keyword evidence="1" id="KW-1133">Transmembrane helix</keyword>
<proteinExistence type="predicted"/>
<accession>A0A2T0SFQ3</accession>
<protein>
    <recommendedName>
        <fullName evidence="4">Glycine zipper family protein</fullName>
    </recommendedName>
</protein>
<evidence type="ECO:0000256" key="1">
    <source>
        <dbReference type="SAM" id="Phobius"/>
    </source>
</evidence>
<dbReference type="RefSeq" id="WP_106125426.1">
    <property type="nucleotide sequence ID" value="NZ_PVZG01000002.1"/>
</dbReference>
<keyword evidence="1" id="KW-0812">Transmembrane</keyword>
<sequence>MTSNNPPPDAAGQGIWRNLAIWIAFGALFGVVGGGLLDNVGLGIALGSCLGVAAWAIFIAPRRNSSGGS</sequence>
<feature type="transmembrane region" description="Helical" evidence="1">
    <location>
        <begin position="42"/>
        <end position="60"/>
    </location>
</feature>
<organism evidence="2 3">
    <name type="scientific">Pseudosporangium ferrugineum</name>
    <dbReference type="NCBI Taxonomy" id="439699"/>
    <lineage>
        <taxon>Bacteria</taxon>
        <taxon>Bacillati</taxon>
        <taxon>Actinomycetota</taxon>
        <taxon>Actinomycetes</taxon>
        <taxon>Micromonosporales</taxon>
        <taxon>Micromonosporaceae</taxon>
        <taxon>Pseudosporangium</taxon>
    </lineage>
</organism>
<evidence type="ECO:0000313" key="2">
    <source>
        <dbReference type="EMBL" id="PRY32240.1"/>
    </source>
</evidence>
<feature type="transmembrane region" description="Helical" evidence="1">
    <location>
        <begin position="19"/>
        <end position="36"/>
    </location>
</feature>
<dbReference type="EMBL" id="PVZG01000002">
    <property type="protein sequence ID" value="PRY32240.1"/>
    <property type="molecule type" value="Genomic_DNA"/>
</dbReference>
<keyword evidence="3" id="KW-1185">Reference proteome</keyword>
<gene>
    <name evidence="2" type="ORF">CLV70_102451</name>
</gene>